<name>A0A2U8FE18_9HELI</name>
<dbReference type="InterPro" id="IPR017598">
    <property type="entry name" value="SulphurTrfase_DndC"/>
</dbReference>
<dbReference type="EMBL" id="CP021886">
    <property type="protein sequence ID" value="AWI34459.1"/>
    <property type="molecule type" value="Genomic_DNA"/>
</dbReference>
<dbReference type="InterPro" id="IPR001763">
    <property type="entry name" value="Rhodanese-like_dom"/>
</dbReference>
<evidence type="ECO:0000313" key="3">
    <source>
        <dbReference type="Proteomes" id="UP000244890"/>
    </source>
</evidence>
<dbReference type="REBASE" id="250575">
    <property type="entry name" value="M.Hap1501DndCP"/>
</dbReference>
<dbReference type="OrthoDB" id="9774475at2"/>
<dbReference type="InterPro" id="IPR002500">
    <property type="entry name" value="PAPS_reduct_dom"/>
</dbReference>
<dbReference type="Gene3D" id="3.40.50.620">
    <property type="entry name" value="HUPs"/>
    <property type="match status" value="1"/>
</dbReference>
<protein>
    <submittedName>
        <fullName evidence="2">Phosphoadenosine phosphosulfate reductase</fullName>
    </submittedName>
</protein>
<dbReference type="RefSeq" id="WP_108911275.1">
    <property type="nucleotide sequence ID" value="NZ_CP021886.1"/>
</dbReference>
<dbReference type="PANTHER" id="PTHR43196">
    <property type="entry name" value="SULFATE ADENYLYLTRANSFERASE SUBUNIT 2"/>
    <property type="match status" value="1"/>
</dbReference>
<evidence type="ECO:0000259" key="1">
    <source>
        <dbReference type="PROSITE" id="PS50206"/>
    </source>
</evidence>
<gene>
    <name evidence="2" type="ORF">CDV25_06550</name>
</gene>
<dbReference type="PANTHER" id="PTHR43196:SF2">
    <property type="entry name" value="PHOSPHOADENOSINE PHOSPHOSULFATE REDUCTASE"/>
    <property type="match status" value="1"/>
</dbReference>
<dbReference type="NCBIfam" id="TIGR03183">
    <property type="entry name" value="DNA_S_dndC"/>
    <property type="match status" value="1"/>
</dbReference>
<dbReference type="GO" id="GO:0003824">
    <property type="term" value="F:catalytic activity"/>
    <property type="evidence" value="ECO:0007669"/>
    <property type="project" value="InterPro"/>
</dbReference>
<dbReference type="Proteomes" id="UP000244890">
    <property type="component" value="Chromosome"/>
</dbReference>
<reference evidence="2 3" key="1">
    <citation type="submission" date="2017-06" db="EMBL/GenBank/DDBJ databases">
        <title>Complete genome of Helicobacter apodemus.</title>
        <authorList>
            <person name="Cho S."/>
        </authorList>
    </citation>
    <scope>NUCLEOTIDE SEQUENCE [LARGE SCALE GENOMIC DNA]</scope>
    <source>
        <strain evidence="3">SNUVETPUB-15-01</strain>
    </source>
</reference>
<dbReference type="InterPro" id="IPR014729">
    <property type="entry name" value="Rossmann-like_a/b/a_fold"/>
</dbReference>
<dbReference type="AlphaFoldDB" id="A0A2U8FE18"/>
<proteinExistence type="predicted"/>
<organism evidence="2 3">
    <name type="scientific">Helicobacter apodemus</name>
    <dbReference type="NCBI Taxonomy" id="135569"/>
    <lineage>
        <taxon>Bacteria</taxon>
        <taxon>Pseudomonadati</taxon>
        <taxon>Campylobacterota</taxon>
        <taxon>Epsilonproteobacteria</taxon>
        <taxon>Campylobacterales</taxon>
        <taxon>Helicobacteraceae</taxon>
        <taxon>Helicobacter</taxon>
    </lineage>
</organism>
<dbReference type="KEGG" id="had:CDV25_06550"/>
<dbReference type="InterPro" id="IPR050128">
    <property type="entry name" value="Sulfate_adenylyltrnsfr_sub2"/>
</dbReference>
<sequence length="568" mass="64475">MGNIIAEGLSLSLLQENGLPHFHIFDIRSTQAFLSAQLQGSFHAKDEGEIIESLEHLAGGGGKNTSIKPLLIVCFSSKKSKTLAQNIIQNQNFISLYPLNTIYYLECGIMEAFENGFEPISSPQNPKNKFSLIQSTLEELQTKFLASKRTWVVAFSGGKDSTCALQLVYEMLVSLQPHQRRQTYAIASNTLVEAPHIDRFLKEVIHSINSHAKKNNIPFEILQVSPSLKDDFWVNLIGKGYPSPTRTFRWCTDRLKITPTKAEVAKITQKYGSALLILGSRKAESSNRKKSIEKRILNEEGYSQHHDFPDTLTFSPIAEWNTDEVWAYLSTHKPLWDKDHSELFLLYAKASGEECQFITDLSQSSCGGSRFGCWVCTVVSEDKSMQGFIESGEENLKPLNEFRNYIKDLREDCNARADYKRDGRAVYKVGGLGPFLSHIRVEILKRLLQTEQEFIQNGGSRLITDSQIYAIQEQWNKEFDFENKAIQLAQEVGRMKDEKLKQSRVLHKEILAEVADRLDSKELENLISTCIDIYNTTGLRGKNNASSKIKKEIEKLVEDKTSKQRKEA</sequence>
<feature type="domain" description="Rhodanese" evidence="1">
    <location>
        <begin position="18"/>
        <end position="121"/>
    </location>
</feature>
<dbReference type="Pfam" id="PF01507">
    <property type="entry name" value="PAPS_reduct"/>
    <property type="match status" value="1"/>
</dbReference>
<dbReference type="PROSITE" id="PS50206">
    <property type="entry name" value="RHODANESE_3"/>
    <property type="match status" value="1"/>
</dbReference>
<accession>A0A2U8FE18</accession>
<dbReference type="SUPFAM" id="SSF52402">
    <property type="entry name" value="Adenine nucleotide alpha hydrolases-like"/>
    <property type="match status" value="1"/>
</dbReference>
<evidence type="ECO:0000313" key="2">
    <source>
        <dbReference type="EMBL" id="AWI34459.1"/>
    </source>
</evidence>